<proteinExistence type="predicted"/>
<protein>
    <submittedName>
        <fullName evidence="2">Uncharacterized protein</fullName>
    </submittedName>
</protein>
<feature type="transmembrane region" description="Helical" evidence="1">
    <location>
        <begin position="151"/>
        <end position="173"/>
    </location>
</feature>
<evidence type="ECO:0000313" key="3">
    <source>
        <dbReference type="Proteomes" id="UP000030690"/>
    </source>
</evidence>
<dbReference type="OrthoDB" id="10499886at2759"/>
<keyword evidence="1" id="KW-0472">Membrane</keyword>
<keyword evidence="1" id="KW-0812">Transmembrane</keyword>
<dbReference type="Proteomes" id="UP000030690">
    <property type="component" value="Unassembled WGS sequence"/>
</dbReference>
<evidence type="ECO:0000313" key="2">
    <source>
        <dbReference type="EMBL" id="ETW18003.1"/>
    </source>
</evidence>
<reference evidence="2 3" key="2">
    <citation type="submission" date="2013-02" db="EMBL/GenBank/DDBJ databases">
        <title>The Genome Sequence of Plasmodium falciparum Vietnam Oak-Knoll (FVO).</title>
        <authorList>
            <consortium name="The Broad Institute Genome Sequencing Platform"/>
            <consortium name="The Broad Institute Genome Sequencing Center for Infectious Disease"/>
            <person name="Neafsey D."/>
            <person name="Cheeseman I."/>
            <person name="Volkman S."/>
            <person name="Adams J."/>
            <person name="Walker B."/>
            <person name="Young S.K."/>
            <person name="Zeng Q."/>
            <person name="Gargeya S."/>
            <person name="Fitzgerald M."/>
            <person name="Haas B."/>
            <person name="Abouelleil A."/>
            <person name="Alvarado L."/>
            <person name="Arachchi H.M."/>
            <person name="Berlin A.M."/>
            <person name="Chapman S.B."/>
            <person name="Dewar J."/>
            <person name="Goldberg J."/>
            <person name="Griggs A."/>
            <person name="Gujja S."/>
            <person name="Hansen M."/>
            <person name="Howarth C."/>
            <person name="Imamovic A."/>
            <person name="Larimer J."/>
            <person name="McCowan C."/>
            <person name="Murphy C."/>
            <person name="Neiman D."/>
            <person name="Pearson M."/>
            <person name="Priest M."/>
            <person name="Roberts A."/>
            <person name="Saif S."/>
            <person name="Shea T."/>
            <person name="Sisk P."/>
            <person name="Sykes S."/>
            <person name="Wortman J."/>
            <person name="Nusbaum C."/>
            <person name="Birren B."/>
        </authorList>
    </citation>
    <scope>NUCLEOTIDE SEQUENCE [LARGE SCALE GENOMIC DNA]</scope>
    <source>
        <strain evidence="3">Vietnam Oak-Knoll (FVO)</strain>
    </source>
</reference>
<evidence type="ECO:0000256" key="1">
    <source>
        <dbReference type="SAM" id="Phobius"/>
    </source>
</evidence>
<gene>
    <name evidence="2" type="ORF">PFFVO_03107</name>
</gene>
<accession>A0A024V4Q9</accession>
<name>A0A024V4Q9_PLAFA</name>
<dbReference type="AlphaFoldDB" id="A0A024V4Q9"/>
<feature type="transmembrane region" description="Helical" evidence="1">
    <location>
        <begin position="185"/>
        <end position="211"/>
    </location>
</feature>
<keyword evidence="1" id="KW-1133">Transmembrane helix</keyword>
<feature type="transmembrane region" description="Helical" evidence="1">
    <location>
        <begin position="6"/>
        <end position="26"/>
    </location>
</feature>
<reference evidence="2 3" key="1">
    <citation type="submission" date="2013-02" db="EMBL/GenBank/DDBJ databases">
        <title>The Genome Annotation of Plasmodium falciparum Vietnam Oak-Knoll (FVO).</title>
        <authorList>
            <consortium name="The Broad Institute Genome Sequencing Platform"/>
            <consortium name="The Broad Institute Genome Sequencing Center for Infectious Disease"/>
            <person name="Neafsey D."/>
            <person name="Hoffman S."/>
            <person name="Volkman S."/>
            <person name="Rosenthal P."/>
            <person name="Walker B."/>
            <person name="Young S.K."/>
            <person name="Zeng Q."/>
            <person name="Gargeya S."/>
            <person name="Fitzgerald M."/>
            <person name="Haas B."/>
            <person name="Abouelleil A."/>
            <person name="Allen A.W."/>
            <person name="Alvarado L."/>
            <person name="Arachchi H.M."/>
            <person name="Berlin A.M."/>
            <person name="Chapman S.B."/>
            <person name="Gainer-Dewar J."/>
            <person name="Goldberg J."/>
            <person name="Griggs A."/>
            <person name="Gujja S."/>
            <person name="Hansen M."/>
            <person name="Howarth C."/>
            <person name="Imamovic A."/>
            <person name="Ireland A."/>
            <person name="Larimer J."/>
            <person name="McCowan C."/>
            <person name="Murphy C."/>
            <person name="Pearson M."/>
            <person name="Poon T.W."/>
            <person name="Priest M."/>
            <person name="Roberts A."/>
            <person name="Saif S."/>
            <person name="Shea T."/>
            <person name="Sisk P."/>
            <person name="Sykes S."/>
            <person name="Wortman J."/>
            <person name="Nusbaum C."/>
            <person name="Birren B."/>
        </authorList>
    </citation>
    <scope>NUCLEOTIDE SEQUENCE [LARGE SCALE GENOMIC DNA]</scope>
    <source>
        <strain evidence="3">Vietnam Oak-Knoll (FVO)</strain>
    </source>
</reference>
<sequence length="223" mass="26362">MNKSYFRIYLYNLIILTISLQFKSYYKKGAYNNGNYNNIYLDKYARLLSQHITDESLNHRLFSLDEENCKGVNNKYGVVSTLNDKCVNNKMLHEKTDEKRMICYNVLNDKLNKEFDKYNKKNISLKRNKKNVPIKDVLYKMIFKGKTFWNVLKNVITGFGYTSLISITVLWILCASGLQPFMIGFAAVTFVTVLLIIILCVLSWLLVTWLWPYKDEYNRKYNK</sequence>
<dbReference type="EMBL" id="KI925083">
    <property type="protein sequence ID" value="ETW18003.1"/>
    <property type="molecule type" value="Genomic_DNA"/>
</dbReference>
<organism evidence="2 3">
    <name type="scientific">Plasmodium falciparum Vietnam Oak-Knoll</name>
    <name type="common">FVO</name>
    <dbReference type="NCBI Taxonomy" id="1036723"/>
    <lineage>
        <taxon>Eukaryota</taxon>
        <taxon>Sar</taxon>
        <taxon>Alveolata</taxon>
        <taxon>Apicomplexa</taxon>
        <taxon>Aconoidasida</taxon>
        <taxon>Haemosporida</taxon>
        <taxon>Plasmodiidae</taxon>
        <taxon>Plasmodium</taxon>
        <taxon>Plasmodium (Laverania)</taxon>
    </lineage>
</organism>